<accession>A0A8J7Z1F3</accession>
<dbReference type="EMBL" id="WVIE01000015">
    <property type="protein sequence ID" value="NDJ18314.1"/>
    <property type="molecule type" value="Genomic_DNA"/>
</dbReference>
<dbReference type="RefSeq" id="WP_162423843.1">
    <property type="nucleotide sequence ID" value="NZ_WVIE01000015.1"/>
</dbReference>
<gene>
    <name evidence="1" type="ORF">GS601_13600</name>
</gene>
<proteinExistence type="predicted"/>
<reference evidence="1" key="1">
    <citation type="submission" date="2019-12" db="EMBL/GenBank/DDBJ databases">
        <title>High-Quality draft genome sequences of three cyanobacteria isolated from the limestone walls of the Old Cathedral of Coimbra.</title>
        <authorList>
            <person name="Tiago I."/>
            <person name="Soares F."/>
            <person name="Portugal A."/>
        </authorList>
    </citation>
    <scope>NUCLEOTIDE SEQUENCE</scope>
    <source>
        <strain evidence="1">A</strain>
    </source>
</reference>
<comment type="caution">
    <text evidence="1">The sequence shown here is derived from an EMBL/GenBank/DDBJ whole genome shotgun (WGS) entry which is preliminary data.</text>
</comment>
<evidence type="ECO:0000313" key="1">
    <source>
        <dbReference type="EMBL" id="NDJ18314.1"/>
    </source>
</evidence>
<keyword evidence="2" id="KW-1185">Reference proteome</keyword>
<dbReference type="AlphaFoldDB" id="A0A8J7Z1F3"/>
<sequence length="154" mass="17452">MIHGLLWLPLLAVFIGLAWAGWNEYQKLETYRQWADHYDRAKFDIYSVLAQKGDELTWGKATRRGIVQTQTFSLNDVQAIRLLVNRQAVDMQAPPERGKSIELEFEMPQSSVRVPFTQVNLAAKWGEVLLKDWEHLRSVSPKAGGASLLGSDGL</sequence>
<evidence type="ECO:0000313" key="2">
    <source>
        <dbReference type="Proteomes" id="UP000646053"/>
    </source>
</evidence>
<protein>
    <submittedName>
        <fullName evidence="1">Uncharacterized protein</fullName>
    </submittedName>
</protein>
<dbReference type="Proteomes" id="UP000646053">
    <property type="component" value="Unassembled WGS sequence"/>
</dbReference>
<name>A0A8J7Z1F3_9CYAN</name>
<organism evidence="1 2">
    <name type="scientific">Myxacorys almedinensis A</name>
    <dbReference type="NCBI Taxonomy" id="2690445"/>
    <lineage>
        <taxon>Bacteria</taxon>
        <taxon>Bacillati</taxon>
        <taxon>Cyanobacteriota</taxon>
        <taxon>Cyanophyceae</taxon>
        <taxon>Leptolyngbyales</taxon>
        <taxon>Leptolyngbyaceae</taxon>
        <taxon>Myxacorys</taxon>
        <taxon>Myxacorys almedinensis</taxon>
    </lineage>
</organism>